<name>A0ABD2PZQ7_9PLAT</name>
<dbReference type="PANTHER" id="PTHR23424">
    <property type="entry name" value="SERUM AMYLOID A"/>
    <property type="match status" value="1"/>
</dbReference>
<protein>
    <submittedName>
        <fullName evidence="4">Protein saal1</fullName>
    </submittedName>
</protein>
<evidence type="ECO:0000256" key="2">
    <source>
        <dbReference type="ARBA" id="ARBA00023242"/>
    </source>
</evidence>
<comment type="caution">
    <text evidence="4">The sequence shown here is derived from an EMBL/GenBank/DDBJ whole genome shotgun (WGS) entry which is preliminary data.</text>
</comment>
<comment type="subcellular location">
    <subcellularLocation>
        <location evidence="1">Nucleus</location>
    </subcellularLocation>
</comment>
<dbReference type="InterPro" id="IPR052464">
    <property type="entry name" value="Synovial_Prolif_Regulator"/>
</dbReference>
<evidence type="ECO:0000313" key="4">
    <source>
        <dbReference type="EMBL" id="KAL3312900.1"/>
    </source>
</evidence>
<reference evidence="4 5" key="1">
    <citation type="submission" date="2024-11" db="EMBL/GenBank/DDBJ databases">
        <title>Adaptive evolution of stress response genes in parasites aligns with host niche diversity.</title>
        <authorList>
            <person name="Hahn C."/>
            <person name="Resl P."/>
        </authorList>
    </citation>
    <scope>NUCLEOTIDE SEQUENCE [LARGE SCALE GENOMIC DNA]</scope>
    <source>
        <strain evidence="4">EGGRZ-B1_66</strain>
        <tissue evidence="4">Body</tissue>
    </source>
</reference>
<evidence type="ECO:0000313" key="5">
    <source>
        <dbReference type="Proteomes" id="UP001626550"/>
    </source>
</evidence>
<dbReference type="EMBL" id="JBJKFK010001511">
    <property type="protein sequence ID" value="KAL3312900.1"/>
    <property type="molecule type" value="Genomic_DNA"/>
</dbReference>
<comment type="similarity">
    <text evidence="3">Belongs to the SAAL1 family.</text>
</comment>
<keyword evidence="5" id="KW-1185">Reference proteome</keyword>
<dbReference type="PANTHER" id="PTHR23424:SF23">
    <property type="entry name" value="PROTEIN SAAL1"/>
    <property type="match status" value="1"/>
</dbReference>
<accession>A0ABD2PZQ7</accession>
<dbReference type="GO" id="GO:0005634">
    <property type="term" value="C:nucleus"/>
    <property type="evidence" value="ECO:0007669"/>
    <property type="project" value="UniProtKB-SubCell"/>
</dbReference>
<dbReference type="AlphaFoldDB" id="A0ABD2PZQ7"/>
<keyword evidence="2" id="KW-0539">Nucleus</keyword>
<sequence length="129" mass="14701">MSNIEENGENPPVDGIKNEDTIGDTAYSKLWLYKLLMRVLREVNDNVSVENSICELDPGIEDELCILWDMTVDTEILCSLKEFDLVDIFSTVLTTQRFPRLTEICFGILANLAREDNFATIMCENSNLM</sequence>
<evidence type="ECO:0000256" key="1">
    <source>
        <dbReference type="ARBA" id="ARBA00004123"/>
    </source>
</evidence>
<dbReference type="Proteomes" id="UP001626550">
    <property type="component" value="Unassembled WGS sequence"/>
</dbReference>
<evidence type="ECO:0000256" key="3">
    <source>
        <dbReference type="ARBA" id="ARBA00038401"/>
    </source>
</evidence>
<gene>
    <name evidence="4" type="primary">SAAL1_2</name>
    <name evidence="4" type="ORF">Ciccas_008497</name>
</gene>
<proteinExistence type="inferred from homology"/>
<organism evidence="4 5">
    <name type="scientific">Cichlidogyrus casuarinus</name>
    <dbReference type="NCBI Taxonomy" id="1844966"/>
    <lineage>
        <taxon>Eukaryota</taxon>
        <taxon>Metazoa</taxon>
        <taxon>Spiralia</taxon>
        <taxon>Lophotrochozoa</taxon>
        <taxon>Platyhelminthes</taxon>
        <taxon>Monogenea</taxon>
        <taxon>Monopisthocotylea</taxon>
        <taxon>Dactylogyridea</taxon>
        <taxon>Ancyrocephalidae</taxon>
        <taxon>Cichlidogyrus</taxon>
    </lineage>
</organism>